<name>A0A9P8Y4U7_9PEZI</name>
<evidence type="ECO:0000313" key="1">
    <source>
        <dbReference type="EMBL" id="KAH7029716.1"/>
    </source>
</evidence>
<dbReference type="Proteomes" id="UP000756346">
    <property type="component" value="Unassembled WGS sequence"/>
</dbReference>
<gene>
    <name evidence="1" type="ORF">B0I36DRAFT_350543</name>
</gene>
<sequence length="612" mass="70211">MNLHRETSSIYSDSFELDYILEHLTTERQRQDSDILQALEAEYSHLSQTLIKVKDIWEITYSCMQQVTETLKRLAILQSEARGAIDSEALRWKSSSNTIIASRLSLMALRDLQLTEKDHKQLSHYPFTTEDIVSLKTTWECIRSRFAKALTNRDRHPLGIHPKSDWNNYVSRFANQDHYLEGQLHLKQLSLGYRLEQTTVLEYLGLLRDSKTKYPIAEICTIKQDTDVVEILNSIQTRPRMLPIQHGARWLFAAIYDDTIHWYDSDPGSEALLPIPKTSVPIYAAGPKHSLSRPEDAGLLMLFGLRQVANTFAHTRDPKPELAEDLRAQLLVELLSQRLDPTEHDFEELIFAQRVSARQADEAQSAYFSEAMLGMESPRSSPASLPTFPREAIHSDPNRVAPMQDDRKAILSLLYDAVRVVRSVRIKRTNDICTLWTIVQGSNLKSELHRRYSCALFFRSFQILENLNAETLEHNYGIDKHTFRQMKKDHPKHKIWDDCLRLQEQLGLGQYGNALLCVPLHGRAGGRISEVYHTEISEISSRLRNDGDPLAEQLAKAVPLCSAILAAELPEYRLMIEDFKFKARDSLTDSLYAAFLSLEPRPRVPIASLRRH</sequence>
<accession>A0A9P8Y4U7</accession>
<evidence type="ECO:0000313" key="2">
    <source>
        <dbReference type="Proteomes" id="UP000756346"/>
    </source>
</evidence>
<organism evidence="1 2">
    <name type="scientific">Microdochium trichocladiopsis</name>
    <dbReference type="NCBI Taxonomy" id="1682393"/>
    <lineage>
        <taxon>Eukaryota</taxon>
        <taxon>Fungi</taxon>
        <taxon>Dikarya</taxon>
        <taxon>Ascomycota</taxon>
        <taxon>Pezizomycotina</taxon>
        <taxon>Sordariomycetes</taxon>
        <taxon>Xylariomycetidae</taxon>
        <taxon>Xylariales</taxon>
        <taxon>Microdochiaceae</taxon>
        <taxon>Microdochium</taxon>
    </lineage>
</organism>
<reference evidence="1" key="1">
    <citation type="journal article" date="2021" name="Nat. Commun.">
        <title>Genetic determinants of endophytism in the Arabidopsis root mycobiome.</title>
        <authorList>
            <person name="Mesny F."/>
            <person name="Miyauchi S."/>
            <person name="Thiergart T."/>
            <person name="Pickel B."/>
            <person name="Atanasova L."/>
            <person name="Karlsson M."/>
            <person name="Huettel B."/>
            <person name="Barry K.W."/>
            <person name="Haridas S."/>
            <person name="Chen C."/>
            <person name="Bauer D."/>
            <person name="Andreopoulos W."/>
            <person name="Pangilinan J."/>
            <person name="LaButti K."/>
            <person name="Riley R."/>
            <person name="Lipzen A."/>
            <person name="Clum A."/>
            <person name="Drula E."/>
            <person name="Henrissat B."/>
            <person name="Kohler A."/>
            <person name="Grigoriev I.V."/>
            <person name="Martin F.M."/>
            <person name="Hacquard S."/>
        </authorList>
    </citation>
    <scope>NUCLEOTIDE SEQUENCE</scope>
    <source>
        <strain evidence="1">MPI-CAGE-CH-0230</strain>
    </source>
</reference>
<protein>
    <submittedName>
        <fullName evidence="1">Uncharacterized protein</fullName>
    </submittedName>
</protein>
<proteinExistence type="predicted"/>
<dbReference type="RefSeq" id="XP_046012004.1">
    <property type="nucleotide sequence ID" value="XM_046156910.1"/>
</dbReference>
<keyword evidence="2" id="KW-1185">Reference proteome</keyword>
<dbReference type="GeneID" id="70186456"/>
<dbReference type="AlphaFoldDB" id="A0A9P8Y4U7"/>
<comment type="caution">
    <text evidence="1">The sequence shown here is derived from an EMBL/GenBank/DDBJ whole genome shotgun (WGS) entry which is preliminary data.</text>
</comment>
<dbReference type="OrthoDB" id="4846383at2759"/>
<dbReference type="EMBL" id="JAGTJQ010000006">
    <property type="protein sequence ID" value="KAH7029716.1"/>
    <property type="molecule type" value="Genomic_DNA"/>
</dbReference>